<dbReference type="GO" id="GO:0003677">
    <property type="term" value="F:DNA binding"/>
    <property type="evidence" value="ECO:0007669"/>
    <property type="project" value="InterPro"/>
</dbReference>
<organism evidence="2 3">
    <name type="scientific">Candidatus Marsarchaeota G1 archaeon OSP_D</name>
    <dbReference type="NCBI Taxonomy" id="1978155"/>
    <lineage>
        <taxon>Archaea</taxon>
        <taxon>Candidatus Marsarchaeota</taxon>
        <taxon>Candidatus Marsarchaeota group 1</taxon>
    </lineage>
</organism>
<evidence type="ECO:0000259" key="1">
    <source>
        <dbReference type="PROSITE" id="PS51740"/>
    </source>
</evidence>
<protein>
    <submittedName>
        <fullName evidence="2">AbrB family transcriptional regulator</fullName>
    </submittedName>
</protein>
<dbReference type="Pfam" id="PF04014">
    <property type="entry name" value="MazE_antitoxin"/>
    <property type="match status" value="1"/>
</dbReference>
<dbReference type="InterPro" id="IPR052975">
    <property type="entry name" value="Repressor-like_regulatory"/>
</dbReference>
<dbReference type="Proteomes" id="UP000240880">
    <property type="component" value="Unassembled WGS sequence"/>
</dbReference>
<evidence type="ECO:0000313" key="2">
    <source>
        <dbReference type="EMBL" id="PSN82553.1"/>
    </source>
</evidence>
<dbReference type="PANTHER" id="PTHR34860">
    <property type="entry name" value="REPRESSOR-LIKE PROTEIN SSO7C3"/>
    <property type="match status" value="1"/>
</dbReference>
<dbReference type="SUPFAM" id="SSF89447">
    <property type="entry name" value="AbrB/MazE/MraZ-like"/>
    <property type="match status" value="1"/>
</dbReference>
<dbReference type="SMART" id="SM00966">
    <property type="entry name" value="SpoVT_AbrB"/>
    <property type="match status" value="1"/>
</dbReference>
<gene>
    <name evidence="2" type="ORF">B9Q01_07675</name>
</gene>
<accession>A0A2R6A8F0</accession>
<dbReference type="InterPro" id="IPR007159">
    <property type="entry name" value="SpoVT-AbrB_dom"/>
</dbReference>
<dbReference type="Gene3D" id="2.10.260.10">
    <property type="match status" value="1"/>
</dbReference>
<feature type="domain" description="SpoVT-AbrB" evidence="1">
    <location>
        <begin position="2"/>
        <end position="47"/>
    </location>
</feature>
<comment type="caution">
    <text evidence="2">The sequence shown here is derived from an EMBL/GenBank/DDBJ whole genome shotgun (WGS) entry which is preliminary data.</text>
</comment>
<reference evidence="2 3" key="1">
    <citation type="submission" date="2017-04" db="EMBL/GenBank/DDBJ databases">
        <title>Novel microbial lineages endemic to geothermal iron-oxide mats fill important gaps in the evolutionary history of Archaea.</title>
        <authorList>
            <person name="Jay Z.J."/>
            <person name="Beam J.P."/>
            <person name="Dlakic M."/>
            <person name="Rusch D.B."/>
            <person name="Kozubal M.A."/>
            <person name="Inskeep W.P."/>
        </authorList>
    </citation>
    <scope>NUCLEOTIDE SEQUENCE [LARGE SCALE GENOMIC DNA]</scope>
    <source>
        <strain evidence="2">OSP_D</strain>
    </source>
</reference>
<dbReference type="PROSITE" id="PS51740">
    <property type="entry name" value="SPOVT_ABRB"/>
    <property type="match status" value="1"/>
</dbReference>
<dbReference type="PANTHER" id="PTHR34860:SF6">
    <property type="entry name" value="REPRESSOR-LIKE PROTEIN SSO7C3"/>
    <property type="match status" value="1"/>
</dbReference>
<dbReference type="AlphaFoldDB" id="A0A2R6A8F0"/>
<sequence>MTLEVKVTRNYQVTIPAEVRDKLGIRVGDKVLVSVEGDSVVIRKVAGDFARVRVRLKRKIDANYIERVIREVGEELGSAAGH</sequence>
<proteinExistence type="predicted"/>
<evidence type="ECO:0000313" key="3">
    <source>
        <dbReference type="Proteomes" id="UP000240880"/>
    </source>
</evidence>
<dbReference type="InterPro" id="IPR037914">
    <property type="entry name" value="SpoVT-AbrB_sf"/>
</dbReference>
<dbReference type="NCBIfam" id="TIGR01439">
    <property type="entry name" value="lp_hng_hel_AbrB"/>
    <property type="match status" value="1"/>
</dbReference>
<dbReference type="EMBL" id="NEXC01000066">
    <property type="protein sequence ID" value="PSN82553.1"/>
    <property type="molecule type" value="Genomic_DNA"/>
</dbReference>
<name>A0A2R6A8F0_9ARCH</name>